<dbReference type="AlphaFoldDB" id="A0AAX2UHV2"/>
<evidence type="ECO:0000256" key="1">
    <source>
        <dbReference type="SAM" id="Phobius"/>
    </source>
</evidence>
<evidence type="ECO:0000313" key="3">
    <source>
        <dbReference type="EMBL" id="TNB55910.1"/>
    </source>
</evidence>
<dbReference type="Pfam" id="PF08668">
    <property type="entry name" value="HDOD"/>
    <property type="match status" value="1"/>
</dbReference>
<dbReference type="PANTHER" id="PTHR33525">
    <property type="match status" value="1"/>
</dbReference>
<gene>
    <name evidence="3" type="ORF">FDW42_08325</name>
</gene>
<reference evidence="3 4" key="1">
    <citation type="submission" date="2019-05" db="EMBL/GenBank/DDBJ databases">
        <title>Draft genomes of eight strains of Campylobacter helveticus isolated from cats and a dog in New Zealand.</title>
        <authorList>
            <person name="Bojanic K."/>
            <person name="Midwinter A.C."/>
            <person name="Biggs P.J."/>
            <person name="Acke E."/>
            <person name="Cornelius A.J."/>
            <person name="Marshall J.C."/>
        </authorList>
    </citation>
    <scope>NUCLEOTIDE SEQUENCE [LARGE SCALE GENOMIC DNA]</scope>
    <source>
        <strain evidence="3 4">ACP123b</strain>
    </source>
</reference>
<evidence type="ECO:0000259" key="2">
    <source>
        <dbReference type="PROSITE" id="PS51833"/>
    </source>
</evidence>
<organism evidence="3 4">
    <name type="scientific">Campylobacter helveticus</name>
    <dbReference type="NCBI Taxonomy" id="28898"/>
    <lineage>
        <taxon>Bacteria</taxon>
        <taxon>Pseudomonadati</taxon>
        <taxon>Campylobacterota</taxon>
        <taxon>Epsilonproteobacteria</taxon>
        <taxon>Campylobacterales</taxon>
        <taxon>Campylobacteraceae</taxon>
        <taxon>Campylobacter</taxon>
    </lineage>
</organism>
<sequence>MERIENINEKLIESLEHLPPLPQTVQKLQSYMATHGSDIDINEIVQIISDDPLITANLLHLANSPFYGFSSEIKTVNQALVLLGINNVKNMIVADYVKNNFKIDVSPYGLNTNDFLNLCHEQTEFIASWILEEDKKLCYTLIPIVMLLRLGIMVFSSFLIQNNLDKKFLLHLSKNNYNNILALEKEFFGVEHVAFLATLFKRWNFDESFIECISSMDYMRSASANIKKETYALCIVETLFSPEVKKDYEFCVKRAYQIIKEAKINGVDFNLENFIAKLPHKFKKYLK</sequence>
<dbReference type="InterPro" id="IPR013976">
    <property type="entry name" value="HDOD"/>
</dbReference>
<protein>
    <submittedName>
        <fullName evidence="3">HDOD domain-containing protein</fullName>
    </submittedName>
</protein>
<dbReference type="Proteomes" id="UP000306813">
    <property type="component" value="Unassembled WGS sequence"/>
</dbReference>
<dbReference type="RefSeq" id="WP_139021554.1">
    <property type="nucleotide sequence ID" value="NZ_JAPMRF010000016.1"/>
</dbReference>
<keyword evidence="1" id="KW-0812">Transmembrane</keyword>
<keyword evidence="1" id="KW-0472">Membrane</keyword>
<feature type="domain" description="HDOD" evidence="2">
    <location>
        <begin position="18"/>
        <end position="219"/>
    </location>
</feature>
<dbReference type="InterPro" id="IPR052340">
    <property type="entry name" value="RNase_Y/CdgJ"/>
</dbReference>
<dbReference type="Gene3D" id="1.10.3210.10">
    <property type="entry name" value="Hypothetical protein af1432"/>
    <property type="match status" value="1"/>
</dbReference>
<dbReference type="EMBL" id="VDBS01000064">
    <property type="protein sequence ID" value="TNB55910.1"/>
    <property type="molecule type" value="Genomic_DNA"/>
</dbReference>
<dbReference type="SUPFAM" id="SSF109604">
    <property type="entry name" value="HD-domain/PDEase-like"/>
    <property type="match status" value="1"/>
</dbReference>
<accession>A0AAX2UHV2</accession>
<dbReference type="PANTHER" id="PTHR33525:SF5">
    <property type="entry name" value="TWO COMPONENT SIGNAL TRANSDUCTION SYSTEM RESPONSE REGULATOR"/>
    <property type="match status" value="1"/>
</dbReference>
<proteinExistence type="predicted"/>
<keyword evidence="1" id="KW-1133">Transmembrane helix</keyword>
<dbReference type="PROSITE" id="PS51833">
    <property type="entry name" value="HDOD"/>
    <property type="match status" value="1"/>
</dbReference>
<feature type="transmembrane region" description="Helical" evidence="1">
    <location>
        <begin position="137"/>
        <end position="160"/>
    </location>
</feature>
<name>A0AAX2UHV2_9BACT</name>
<comment type="caution">
    <text evidence="3">The sequence shown here is derived from an EMBL/GenBank/DDBJ whole genome shotgun (WGS) entry which is preliminary data.</text>
</comment>
<evidence type="ECO:0000313" key="4">
    <source>
        <dbReference type="Proteomes" id="UP000306813"/>
    </source>
</evidence>